<reference evidence="7" key="1">
    <citation type="journal article" date="2020" name="Cell">
        <title>Large-Scale Comparative Analyses of Tick Genomes Elucidate Their Genetic Diversity and Vector Capacities.</title>
        <authorList>
            <consortium name="Tick Genome and Microbiome Consortium (TIGMIC)"/>
            <person name="Jia N."/>
            <person name="Wang J."/>
            <person name="Shi W."/>
            <person name="Du L."/>
            <person name="Sun Y."/>
            <person name="Zhan W."/>
            <person name="Jiang J.F."/>
            <person name="Wang Q."/>
            <person name="Zhang B."/>
            <person name="Ji P."/>
            <person name="Bell-Sakyi L."/>
            <person name="Cui X.M."/>
            <person name="Yuan T.T."/>
            <person name="Jiang B.G."/>
            <person name="Yang W.F."/>
            <person name="Lam T.T."/>
            <person name="Chang Q.C."/>
            <person name="Ding S.J."/>
            <person name="Wang X.J."/>
            <person name="Zhu J.G."/>
            <person name="Ruan X.D."/>
            <person name="Zhao L."/>
            <person name="Wei J.T."/>
            <person name="Ye R.Z."/>
            <person name="Que T.C."/>
            <person name="Du C.H."/>
            <person name="Zhou Y.H."/>
            <person name="Cheng J.X."/>
            <person name="Dai P.F."/>
            <person name="Guo W.B."/>
            <person name="Han X.H."/>
            <person name="Huang E.J."/>
            <person name="Li L.F."/>
            <person name="Wei W."/>
            <person name="Gao Y.C."/>
            <person name="Liu J.Z."/>
            <person name="Shao H.Z."/>
            <person name="Wang X."/>
            <person name="Wang C.C."/>
            <person name="Yang T.C."/>
            <person name="Huo Q.B."/>
            <person name="Li W."/>
            <person name="Chen H.Y."/>
            <person name="Chen S.E."/>
            <person name="Zhou L.G."/>
            <person name="Ni X.B."/>
            <person name="Tian J.H."/>
            <person name="Sheng Y."/>
            <person name="Liu T."/>
            <person name="Pan Y.S."/>
            <person name="Xia L.Y."/>
            <person name="Li J."/>
            <person name="Zhao F."/>
            <person name="Cao W.C."/>
        </authorList>
    </citation>
    <scope>NUCLEOTIDE SEQUENCE</scope>
    <source>
        <strain evidence="7">Rmic-2018</strain>
    </source>
</reference>
<dbReference type="GO" id="GO:0005886">
    <property type="term" value="C:plasma membrane"/>
    <property type="evidence" value="ECO:0007669"/>
    <property type="project" value="TreeGrafter"/>
</dbReference>
<feature type="region of interest" description="Disordered" evidence="5">
    <location>
        <begin position="282"/>
        <end position="316"/>
    </location>
</feature>
<evidence type="ECO:0000256" key="1">
    <source>
        <dbReference type="ARBA" id="ARBA00004141"/>
    </source>
</evidence>
<dbReference type="GO" id="GO:0015137">
    <property type="term" value="F:citrate transmembrane transporter activity"/>
    <property type="evidence" value="ECO:0007669"/>
    <property type="project" value="TreeGrafter"/>
</dbReference>
<dbReference type="EMBL" id="JABSTU010000001">
    <property type="protein sequence ID" value="KAH8038550.1"/>
    <property type="molecule type" value="Genomic_DNA"/>
</dbReference>
<evidence type="ECO:0000256" key="5">
    <source>
        <dbReference type="SAM" id="MobiDB-lite"/>
    </source>
</evidence>
<feature type="transmembrane region" description="Helical" evidence="6">
    <location>
        <begin position="100"/>
        <end position="128"/>
    </location>
</feature>
<evidence type="ECO:0000256" key="4">
    <source>
        <dbReference type="ARBA" id="ARBA00023136"/>
    </source>
</evidence>
<dbReference type="Proteomes" id="UP000821866">
    <property type="component" value="Chromosome 1"/>
</dbReference>
<feature type="transmembrane region" description="Helical" evidence="6">
    <location>
        <begin position="159"/>
        <end position="177"/>
    </location>
</feature>
<comment type="subcellular location">
    <subcellularLocation>
        <location evidence="1">Membrane</location>
        <topology evidence="1">Multi-pass membrane protein</topology>
    </subcellularLocation>
</comment>
<dbReference type="PANTHER" id="PTHR10283:SF82">
    <property type="entry name" value="SOLUTE CARRIER FAMILY 13 MEMBER 2"/>
    <property type="match status" value="1"/>
</dbReference>
<keyword evidence="4 6" id="KW-0472">Membrane</keyword>
<evidence type="ECO:0000313" key="8">
    <source>
        <dbReference type="Proteomes" id="UP000821866"/>
    </source>
</evidence>
<sequence>MFEEEDNEHQRSRSRAILFSHVFLCARSMSRVRLAEMSNVDPKVNQSQEEGAQKGRVDVPPRTESPHRLSSAYSLRSFSTALDDYQECRNLSHLGILMPVYLIPLLALGLKGGGSLYCLFLLFLLWAFNSLPKPGAVLVHLVTVPVMGLMEAEQVAHQYMSLDVLILALVFFLVVLVDRWSELALFLAQGICDRFGLRRGKLLVWACLCCFVSASLISSTVASTPLLYLLDRVLSTIFKQNMDRPPELFRGGSQQESSSLRSVPASVQLLFDRLSQVVLSMKKPESKKRKQRGAISSSDKARTTASTAAGLEVRAH</sequence>
<feature type="compositionally biased region" description="Polar residues" evidence="5">
    <location>
        <begin position="294"/>
        <end position="307"/>
    </location>
</feature>
<keyword evidence="3 6" id="KW-1133">Transmembrane helix</keyword>
<dbReference type="GO" id="GO:0015141">
    <property type="term" value="F:succinate transmembrane transporter activity"/>
    <property type="evidence" value="ECO:0007669"/>
    <property type="project" value="TreeGrafter"/>
</dbReference>
<feature type="region of interest" description="Disordered" evidence="5">
    <location>
        <begin position="40"/>
        <end position="68"/>
    </location>
</feature>
<evidence type="ECO:0000256" key="2">
    <source>
        <dbReference type="ARBA" id="ARBA00022692"/>
    </source>
</evidence>
<dbReference type="AlphaFoldDB" id="A0A9J6EW23"/>
<name>A0A9J6EW23_RHIMP</name>
<feature type="compositionally biased region" description="Basic and acidic residues" evidence="5">
    <location>
        <begin position="51"/>
        <end position="67"/>
    </location>
</feature>
<accession>A0A9J6EW23</accession>
<reference evidence="7" key="2">
    <citation type="submission" date="2021-09" db="EMBL/GenBank/DDBJ databases">
        <authorList>
            <person name="Jia N."/>
            <person name="Wang J."/>
            <person name="Shi W."/>
            <person name="Du L."/>
            <person name="Sun Y."/>
            <person name="Zhan W."/>
            <person name="Jiang J."/>
            <person name="Wang Q."/>
            <person name="Zhang B."/>
            <person name="Ji P."/>
            <person name="Sakyi L.B."/>
            <person name="Cui X."/>
            <person name="Yuan T."/>
            <person name="Jiang B."/>
            <person name="Yang W."/>
            <person name="Lam T.T.-Y."/>
            <person name="Chang Q."/>
            <person name="Ding S."/>
            <person name="Wang X."/>
            <person name="Zhu J."/>
            <person name="Ruan X."/>
            <person name="Zhao L."/>
            <person name="Wei J."/>
            <person name="Que T."/>
            <person name="Du C."/>
            <person name="Cheng J."/>
            <person name="Dai P."/>
            <person name="Han X."/>
            <person name="Huang E."/>
            <person name="Gao Y."/>
            <person name="Liu J."/>
            <person name="Shao H."/>
            <person name="Ye R."/>
            <person name="Li L."/>
            <person name="Wei W."/>
            <person name="Wang X."/>
            <person name="Wang C."/>
            <person name="Huo Q."/>
            <person name="Li W."/>
            <person name="Guo W."/>
            <person name="Chen H."/>
            <person name="Chen S."/>
            <person name="Zhou L."/>
            <person name="Zhou L."/>
            <person name="Ni X."/>
            <person name="Tian J."/>
            <person name="Zhou Y."/>
            <person name="Sheng Y."/>
            <person name="Liu T."/>
            <person name="Pan Y."/>
            <person name="Xia L."/>
            <person name="Li J."/>
            <person name="Zhao F."/>
            <person name="Cao W."/>
        </authorList>
    </citation>
    <scope>NUCLEOTIDE SEQUENCE</scope>
    <source>
        <strain evidence="7">Rmic-2018</strain>
        <tissue evidence="7">Larvae</tissue>
    </source>
</reference>
<keyword evidence="2 6" id="KW-0812">Transmembrane</keyword>
<dbReference type="PANTHER" id="PTHR10283">
    <property type="entry name" value="SOLUTE CARRIER FAMILY 13 MEMBER"/>
    <property type="match status" value="1"/>
</dbReference>
<evidence type="ECO:0000256" key="6">
    <source>
        <dbReference type="SAM" id="Phobius"/>
    </source>
</evidence>
<evidence type="ECO:0000256" key="3">
    <source>
        <dbReference type="ARBA" id="ARBA00022989"/>
    </source>
</evidence>
<protein>
    <submittedName>
        <fullName evidence="7">Uncharacterized protein</fullName>
    </submittedName>
</protein>
<keyword evidence="8" id="KW-1185">Reference proteome</keyword>
<feature type="transmembrane region" description="Helical" evidence="6">
    <location>
        <begin position="203"/>
        <end position="230"/>
    </location>
</feature>
<evidence type="ECO:0000313" key="7">
    <source>
        <dbReference type="EMBL" id="KAH8038550.1"/>
    </source>
</evidence>
<comment type="caution">
    <text evidence="7">The sequence shown here is derived from an EMBL/GenBank/DDBJ whole genome shotgun (WGS) entry which is preliminary data.</text>
</comment>
<proteinExistence type="predicted"/>
<organism evidence="7 8">
    <name type="scientific">Rhipicephalus microplus</name>
    <name type="common">Cattle tick</name>
    <name type="synonym">Boophilus microplus</name>
    <dbReference type="NCBI Taxonomy" id="6941"/>
    <lineage>
        <taxon>Eukaryota</taxon>
        <taxon>Metazoa</taxon>
        <taxon>Ecdysozoa</taxon>
        <taxon>Arthropoda</taxon>
        <taxon>Chelicerata</taxon>
        <taxon>Arachnida</taxon>
        <taxon>Acari</taxon>
        <taxon>Parasitiformes</taxon>
        <taxon>Ixodida</taxon>
        <taxon>Ixodoidea</taxon>
        <taxon>Ixodidae</taxon>
        <taxon>Rhipicephalinae</taxon>
        <taxon>Rhipicephalus</taxon>
        <taxon>Boophilus</taxon>
    </lineage>
</organism>
<gene>
    <name evidence="7" type="ORF">HPB51_001814</name>
</gene>